<keyword evidence="3 5" id="KW-0285">Flavoprotein</keyword>
<dbReference type="Gene3D" id="3.30.560.10">
    <property type="entry name" value="Glucose Oxidase, domain 3"/>
    <property type="match status" value="1"/>
</dbReference>
<protein>
    <submittedName>
        <fullName evidence="8">GMC family oxidoreductase N-terminal domain-containing protein</fullName>
    </submittedName>
</protein>
<dbReference type="PROSITE" id="PS00623">
    <property type="entry name" value="GMC_OXRED_1"/>
    <property type="match status" value="1"/>
</dbReference>
<accession>A0ABS9VZ65</accession>
<gene>
    <name evidence="8" type="ORF">MON41_00315</name>
</gene>
<dbReference type="InterPro" id="IPR007867">
    <property type="entry name" value="GMC_OxRtase_C"/>
</dbReference>
<evidence type="ECO:0000256" key="1">
    <source>
        <dbReference type="ARBA" id="ARBA00001974"/>
    </source>
</evidence>
<dbReference type="RefSeq" id="WP_120008359.1">
    <property type="nucleotide sequence ID" value="NZ_JALBUU010000004.1"/>
</dbReference>
<comment type="similarity">
    <text evidence="2 5">Belongs to the GMC oxidoreductase family.</text>
</comment>
<organism evidence="8 9">
    <name type="scientific">Teichococcus vastitatis</name>
    <dbReference type="NCBI Taxonomy" id="2307076"/>
    <lineage>
        <taxon>Bacteria</taxon>
        <taxon>Pseudomonadati</taxon>
        <taxon>Pseudomonadota</taxon>
        <taxon>Alphaproteobacteria</taxon>
        <taxon>Acetobacterales</taxon>
        <taxon>Roseomonadaceae</taxon>
        <taxon>Roseomonas</taxon>
    </lineage>
</organism>
<dbReference type="Proteomes" id="UP001201985">
    <property type="component" value="Unassembled WGS sequence"/>
</dbReference>
<proteinExistence type="inferred from homology"/>
<dbReference type="PROSITE" id="PS00624">
    <property type="entry name" value="GMC_OXRED_2"/>
    <property type="match status" value="1"/>
</dbReference>
<evidence type="ECO:0000313" key="8">
    <source>
        <dbReference type="EMBL" id="MCI0752203.1"/>
    </source>
</evidence>
<dbReference type="EMBL" id="JALBUU010000004">
    <property type="protein sequence ID" value="MCI0752203.1"/>
    <property type="molecule type" value="Genomic_DNA"/>
</dbReference>
<dbReference type="Pfam" id="PF05199">
    <property type="entry name" value="GMC_oxred_C"/>
    <property type="match status" value="1"/>
</dbReference>
<dbReference type="SUPFAM" id="SSF51905">
    <property type="entry name" value="FAD/NAD(P)-binding domain"/>
    <property type="match status" value="1"/>
</dbReference>
<evidence type="ECO:0000256" key="5">
    <source>
        <dbReference type="RuleBase" id="RU003968"/>
    </source>
</evidence>
<dbReference type="Gene3D" id="3.50.50.60">
    <property type="entry name" value="FAD/NAD(P)-binding domain"/>
    <property type="match status" value="1"/>
</dbReference>
<evidence type="ECO:0000256" key="2">
    <source>
        <dbReference type="ARBA" id="ARBA00010790"/>
    </source>
</evidence>
<dbReference type="InterPro" id="IPR036188">
    <property type="entry name" value="FAD/NAD-bd_sf"/>
</dbReference>
<sequence length="541" mass="58086">MNETADYIVVGGGSAGCVVAARLSEDPRNRVLLLEAGPGDRDIWIHVPAGYARLFASGRYDWGFATEAEPNLDGRSIRWPRGRVLGGSGSVNGLVFLRGSPRDYDRWAQAGARGWSYEEVLPFFRRLEDWSGEAGETRGRGGPLPVSPVRRLSPGAAAFIAACEALGYPRNRDMNDGPIDGVMPIQMNVRGGRRYSTARAYLHPARRRPNLRVLTGVEVRRLLLRDGRAVGVVARREGRGADEEFHAGAEVVLCAGAIATPKLLMLSGIGDGGDLQAAGVPVAHALPGVGRNLQDHLIARLSFRTRAAGTVNEMMASRWALARAVCGYAWHRAGPLAVGATEATLFARVTPGAEEAEVQFQFINFALASVGYVLTPEPGMMLNFGQCRPDSRGEIRLRGPDPADKPVIHANYLNAPGDQRVMLEAARLGRRIGRTAPFADLVELETAPLREVEDDAALLGYLRAAATTVYHPCGTCRMGSDDAAVLDPRLRLRGLDGLRVADASAFPLVPSGNIQPAVIMLAERAAALIREDARSAALQSA</sequence>
<evidence type="ECO:0000313" key="9">
    <source>
        <dbReference type="Proteomes" id="UP001201985"/>
    </source>
</evidence>
<name>A0ABS9VZ65_9PROT</name>
<comment type="caution">
    <text evidence="8">The sequence shown here is derived from an EMBL/GenBank/DDBJ whole genome shotgun (WGS) entry which is preliminary data.</text>
</comment>
<keyword evidence="9" id="KW-1185">Reference proteome</keyword>
<dbReference type="SUPFAM" id="SSF54373">
    <property type="entry name" value="FAD-linked reductases, C-terminal domain"/>
    <property type="match status" value="1"/>
</dbReference>
<dbReference type="PIRSF" id="PIRSF000137">
    <property type="entry name" value="Alcohol_oxidase"/>
    <property type="match status" value="1"/>
</dbReference>
<evidence type="ECO:0000256" key="4">
    <source>
        <dbReference type="ARBA" id="ARBA00022827"/>
    </source>
</evidence>
<dbReference type="InterPro" id="IPR012132">
    <property type="entry name" value="GMC_OxRdtase"/>
</dbReference>
<evidence type="ECO:0000259" key="6">
    <source>
        <dbReference type="PROSITE" id="PS00623"/>
    </source>
</evidence>
<feature type="domain" description="Glucose-methanol-choline oxidoreductase N-terminal" evidence="6">
    <location>
        <begin position="82"/>
        <end position="105"/>
    </location>
</feature>
<evidence type="ECO:0000256" key="3">
    <source>
        <dbReference type="ARBA" id="ARBA00022630"/>
    </source>
</evidence>
<evidence type="ECO:0000259" key="7">
    <source>
        <dbReference type="PROSITE" id="PS00624"/>
    </source>
</evidence>
<feature type="domain" description="Glucose-methanol-choline oxidoreductase N-terminal" evidence="7">
    <location>
        <begin position="256"/>
        <end position="270"/>
    </location>
</feature>
<dbReference type="Pfam" id="PF00732">
    <property type="entry name" value="GMC_oxred_N"/>
    <property type="match status" value="1"/>
</dbReference>
<dbReference type="PANTHER" id="PTHR11552">
    <property type="entry name" value="GLUCOSE-METHANOL-CHOLINE GMC OXIDOREDUCTASE"/>
    <property type="match status" value="1"/>
</dbReference>
<reference evidence="8 9" key="1">
    <citation type="submission" date="2022-03" db="EMBL/GenBank/DDBJ databases">
        <title>Complete genome analysis of Roseomonas KG 17.1 : a prolific producer of plant growth promoters.</title>
        <authorList>
            <person name="Saadouli I."/>
            <person name="Najjari A."/>
            <person name="Mosbah A."/>
            <person name="Ouzari H.I."/>
        </authorList>
    </citation>
    <scope>NUCLEOTIDE SEQUENCE [LARGE SCALE GENOMIC DNA]</scope>
    <source>
        <strain evidence="8 9">KG17-1</strain>
    </source>
</reference>
<keyword evidence="4 5" id="KW-0274">FAD</keyword>
<dbReference type="PANTHER" id="PTHR11552:SF147">
    <property type="entry name" value="CHOLINE DEHYDROGENASE, MITOCHONDRIAL"/>
    <property type="match status" value="1"/>
</dbReference>
<dbReference type="InterPro" id="IPR000172">
    <property type="entry name" value="GMC_OxRdtase_N"/>
</dbReference>
<comment type="cofactor">
    <cofactor evidence="1">
        <name>FAD</name>
        <dbReference type="ChEBI" id="CHEBI:57692"/>
    </cofactor>
</comment>